<gene>
    <name evidence="2" type="ORF">METZ01_LOCUS1418</name>
</gene>
<sequence>MTNNMTHLYEDYENVPEVQFVSITVDPIIDNASTLKEYAKANGVKDGRWQFLTSDIESIKDLKKNGFMLYADELPRGHAIKFVLIDQDGQIRKYYDGTDKASMAVLRKDLNNIVNEIQS</sequence>
<dbReference type="AlphaFoldDB" id="A0A381N3E8"/>
<dbReference type="EMBL" id="UINC01000075">
    <property type="protein sequence ID" value="SUZ48564.1"/>
    <property type="molecule type" value="Genomic_DNA"/>
</dbReference>
<protein>
    <recommendedName>
        <fullName evidence="3">Alkyl hydroperoxide reductase subunit C/ Thiol specific antioxidant domain-containing protein</fullName>
    </recommendedName>
</protein>
<dbReference type="Gene3D" id="3.40.30.10">
    <property type="entry name" value="Glutaredoxin"/>
    <property type="match status" value="1"/>
</dbReference>
<dbReference type="SUPFAM" id="SSF52833">
    <property type="entry name" value="Thioredoxin-like"/>
    <property type="match status" value="1"/>
</dbReference>
<dbReference type="Pfam" id="PF02630">
    <property type="entry name" value="SCO1-SenC"/>
    <property type="match status" value="1"/>
</dbReference>
<dbReference type="InterPro" id="IPR036249">
    <property type="entry name" value="Thioredoxin-like_sf"/>
</dbReference>
<comment type="similarity">
    <text evidence="1">Belongs to the SCO1/2 family.</text>
</comment>
<evidence type="ECO:0000256" key="1">
    <source>
        <dbReference type="ARBA" id="ARBA00010996"/>
    </source>
</evidence>
<organism evidence="2">
    <name type="scientific">marine metagenome</name>
    <dbReference type="NCBI Taxonomy" id="408172"/>
    <lineage>
        <taxon>unclassified sequences</taxon>
        <taxon>metagenomes</taxon>
        <taxon>ecological metagenomes</taxon>
    </lineage>
</organism>
<evidence type="ECO:0008006" key="3">
    <source>
        <dbReference type="Google" id="ProtNLM"/>
    </source>
</evidence>
<accession>A0A381N3E8</accession>
<name>A0A381N3E8_9ZZZZ</name>
<reference evidence="2" key="1">
    <citation type="submission" date="2018-05" db="EMBL/GenBank/DDBJ databases">
        <authorList>
            <person name="Lanie J.A."/>
            <person name="Ng W.-L."/>
            <person name="Kazmierczak K.M."/>
            <person name="Andrzejewski T.M."/>
            <person name="Davidsen T.M."/>
            <person name="Wayne K.J."/>
            <person name="Tettelin H."/>
            <person name="Glass J.I."/>
            <person name="Rusch D."/>
            <person name="Podicherti R."/>
            <person name="Tsui H.-C.T."/>
            <person name="Winkler M.E."/>
        </authorList>
    </citation>
    <scope>NUCLEOTIDE SEQUENCE</scope>
</reference>
<proteinExistence type="inferred from homology"/>
<dbReference type="InterPro" id="IPR003782">
    <property type="entry name" value="SCO1/SenC"/>
</dbReference>
<evidence type="ECO:0000313" key="2">
    <source>
        <dbReference type="EMBL" id="SUZ48564.1"/>
    </source>
</evidence>